<dbReference type="AlphaFoldDB" id="A0A4Y2U3U8"/>
<proteinExistence type="predicted"/>
<evidence type="ECO:0000313" key="1">
    <source>
        <dbReference type="EMBL" id="GBO06741.1"/>
    </source>
</evidence>
<evidence type="ECO:0000313" key="2">
    <source>
        <dbReference type="Proteomes" id="UP000499080"/>
    </source>
</evidence>
<dbReference type="Proteomes" id="UP000499080">
    <property type="component" value="Unassembled WGS sequence"/>
</dbReference>
<comment type="caution">
    <text evidence="1">The sequence shown here is derived from an EMBL/GenBank/DDBJ whole genome shotgun (WGS) entry which is preliminary data.</text>
</comment>
<name>A0A4Y2U3U8_ARAVE</name>
<organism evidence="1 2">
    <name type="scientific">Araneus ventricosus</name>
    <name type="common">Orbweaver spider</name>
    <name type="synonym">Epeira ventricosa</name>
    <dbReference type="NCBI Taxonomy" id="182803"/>
    <lineage>
        <taxon>Eukaryota</taxon>
        <taxon>Metazoa</taxon>
        <taxon>Ecdysozoa</taxon>
        <taxon>Arthropoda</taxon>
        <taxon>Chelicerata</taxon>
        <taxon>Arachnida</taxon>
        <taxon>Araneae</taxon>
        <taxon>Araneomorphae</taxon>
        <taxon>Entelegynae</taxon>
        <taxon>Araneoidea</taxon>
        <taxon>Araneidae</taxon>
        <taxon>Araneus</taxon>
    </lineage>
</organism>
<accession>A0A4Y2U3U8</accession>
<reference evidence="1 2" key="1">
    <citation type="journal article" date="2019" name="Sci. Rep.">
        <title>Orb-weaving spider Araneus ventricosus genome elucidates the spidroin gene catalogue.</title>
        <authorList>
            <person name="Kono N."/>
            <person name="Nakamura H."/>
            <person name="Ohtoshi R."/>
            <person name="Moran D.A.P."/>
            <person name="Shinohara A."/>
            <person name="Yoshida Y."/>
            <person name="Fujiwara M."/>
            <person name="Mori M."/>
            <person name="Tomita M."/>
            <person name="Arakawa K."/>
        </authorList>
    </citation>
    <scope>NUCLEOTIDE SEQUENCE [LARGE SCALE GENOMIC DNA]</scope>
</reference>
<protein>
    <submittedName>
        <fullName evidence="1">Uncharacterized protein</fullName>
    </submittedName>
</protein>
<dbReference type="EMBL" id="BGPR01032983">
    <property type="protein sequence ID" value="GBO06741.1"/>
    <property type="molecule type" value="Genomic_DNA"/>
</dbReference>
<sequence>MTQRSVSDLSLPHGHPQSCSRLLQVVMPPSADAMPRQFFFLQSLTDGLLKARVNSSDHGGTPSAARDQILGDMLYEVETPKLLGSGVCEIVIILKDPFSVVETKGKRQRDFRCLK</sequence>
<gene>
    <name evidence="1" type="ORF">AVEN_66959_1</name>
</gene>
<keyword evidence="2" id="KW-1185">Reference proteome</keyword>